<evidence type="ECO:0000256" key="1">
    <source>
        <dbReference type="SAM" id="Coils"/>
    </source>
</evidence>
<evidence type="ECO:0000256" key="2">
    <source>
        <dbReference type="SAM" id="MobiDB-lite"/>
    </source>
</evidence>
<evidence type="ECO:0000313" key="4">
    <source>
        <dbReference type="EMBL" id="EJB62161.1"/>
    </source>
</evidence>
<sequence length="864" mass="98839">MKLPKALNEATAGAALKYHIKRALERSHSISDFSKNLEISAKNSKFTNNTLKIIEELNNGVKQASEEIKEKATKYEKALKELQKIDESTLTKEQKQVLKVFKGELDQTEIKGIDLNDLYILEQGTRHAGAKKILVKHYGEESTGGLTNDDLINMSEVIKNGSVLLESFERLKNGFRYGYEWENNGVTLRLVVDDLNDGNKIFDFYSDRNFKDFRDARPQPSTSKDNGTQPITLDEPNPTQKPLIDQEDLLKTSENLNETTQNAKNLSPLEQANAEKLAKLQREQEQSEQEFLKAKEQEKQRKEALKKKLEHERGNAGNIESQTKIEVGEDIPTEIQAQIPKSRVRLNEREIYDLDYAIVKAKDLKPSFSTGGTQKRTDMNEEQIKSIAENFDPKKIFGSGGFEDLPIILHDGQVIAGNHRIQGMLNFTPKSRWLYEKAIKEYYHIDLKPDELLVRVPHNRLNNTEINNLAASSNQGRFNSESDHAIAVLSHYEAKLKELDKKLDADSVYQLKNIVANNLNFDKATHPNVTDSNLALLMFNMPRTKTQGIELLNRWQKEFSNDIKSYEKVKKMFVDNAGSFHNLIHDMNFPNVSLNAYLSDILDRSFANLKDYQTTSESLKDLSEKFYKTSSLEMFEKSEQSTSDISEILGGAIARFARFDDPSKALFEALKSDNIKKGLKDYKIADVTKDMFNPNSKEFKDIDIYDFTHYLLMVNREPNENNPALNRLIQAVKDMQKESEKGIKEVSKKSAEETEKGIKERAFKVIEDKEAFLKDLNAIKPTPLPKEINTESFLNAFNGVKNKENFIKHLKSKPDSKHRLAYLHLVEPTLKEPDITLIFKEQGKEVKKSISKPSKAILKRFIIF</sequence>
<evidence type="ECO:0000259" key="3">
    <source>
        <dbReference type="Pfam" id="PF18763"/>
    </source>
</evidence>
<dbReference type="AlphaFoldDB" id="A0AB33XGQ1"/>
<feature type="domain" description="DdrB-like" evidence="3">
    <location>
        <begin position="348"/>
        <end position="457"/>
    </location>
</feature>
<protein>
    <recommendedName>
        <fullName evidence="3">DdrB-like domain-containing protein</fullName>
    </recommendedName>
</protein>
<feature type="region of interest" description="Disordered" evidence="2">
    <location>
        <begin position="298"/>
        <end position="322"/>
    </location>
</feature>
<comment type="caution">
    <text evidence="4">The sequence shown here is derived from an EMBL/GenBank/DDBJ whole genome shotgun (WGS) entry which is preliminary data.</text>
</comment>
<dbReference type="Proteomes" id="UP000005514">
    <property type="component" value="Unassembled WGS sequence"/>
</dbReference>
<gene>
    <name evidence="4" type="ORF">HPHPH42_1247</name>
</gene>
<dbReference type="InterPro" id="IPR041398">
    <property type="entry name" value="DdrB_dom"/>
</dbReference>
<keyword evidence="1" id="KW-0175">Coiled coil</keyword>
<organism evidence="4 5">
    <name type="scientific">Helicobacter pylori Hp H-42</name>
    <dbReference type="NCBI Taxonomy" id="992047"/>
    <lineage>
        <taxon>Bacteria</taxon>
        <taxon>Pseudomonadati</taxon>
        <taxon>Campylobacterota</taxon>
        <taxon>Epsilonproteobacteria</taxon>
        <taxon>Campylobacterales</taxon>
        <taxon>Helicobacteraceae</taxon>
        <taxon>Helicobacter</taxon>
    </lineage>
</organism>
<dbReference type="Pfam" id="PF18763">
    <property type="entry name" value="ddrB-ParB"/>
    <property type="match status" value="1"/>
</dbReference>
<feature type="compositionally biased region" description="Basic and acidic residues" evidence="2">
    <location>
        <begin position="298"/>
        <end position="314"/>
    </location>
</feature>
<feature type="region of interest" description="Disordered" evidence="2">
    <location>
        <begin position="212"/>
        <end position="242"/>
    </location>
</feature>
<dbReference type="Pfam" id="PF12033">
    <property type="entry name" value="DUF3519"/>
    <property type="match status" value="1"/>
</dbReference>
<dbReference type="InterPro" id="IPR021907">
    <property type="entry name" value="DUF3519"/>
</dbReference>
<feature type="coiled-coil region" evidence="1">
    <location>
        <begin position="54"/>
        <end position="88"/>
    </location>
</feature>
<proteinExistence type="predicted"/>
<dbReference type="RefSeq" id="WP_001882264.1">
    <property type="nucleotide sequence ID" value="NZ_AKON01000012.1"/>
</dbReference>
<reference evidence="4 5" key="1">
    <citation type="submission" date="2012-04" db="EMBL/GenBank/DDBJ databases">
        <title>Genome sequence of Helicobacter pylori Hp H-42.</title>
        <authorList>
            <person name="Blanchard T.G."/>
            <person name="Czinn S.J."/>
            <person name="McCracken C."/>
            <person name="Abolude K."/>
            <person name="Maroo A."/>
            <person name="Santana-Cruz I."/>
            <person name="Tallon L.J."/>
            <person name="Ficke F.W.F."/>
        </authorList>
    </citation>
    <scope>NUCLEOTIDE SEQUENCE [LARGE SCALE GENOMIC DNA]</scope>
    <source>
        <strain evidence="4 5">Hp H-42</strain>
    </source>
</reference>
<evidence type="ECO:0000313" key="5">
    <source>
        <dbReference type="Proteomes" id="UP000005514"/>
    </source>
</evidence>
<name>A0AB33XGQ1_HELPX</name>
<accession>A0AB33XGQ1</accession>
<feature type="compositionally biased region" description="Polar residues" evidence="2">
    <location>
        <begin position="219"/>
        <end position="231"/>
    </location>
</feature>
<dbReference type="EMBL" id="AKON01000012">
    <property type="protein sequence ID" value="EJB62161.1"/>
    <property type="molecule type" value="Genomic_DNA"/>
</dbReference>